<organism evidence="2 3">
    <name type="scientific">Ancylomarina longa</name>
    <dbReference type="NCBI Taxonomy" id="2487017"/>
    <lineage>
        <taxon>Bacteria</taxon>
        <taxon>Pseudomonadati</taxon>
        <taxon>Bacteroidota</taxon>
        <taxon>Bacteroidia</taxon>
        <taxon>Marinilabiliales</taxon>
        <taxon>Marinifilaceae</taxon>
        <taxon>Ancylomarina</taxon>
    </lineage>
</organism>
<dbReference type="RefSeq" id="WP_127343781.1">
    <property type="nucleotide sequence ID" value="NZ_RJJX01000011.1"/>
</dbReference>
<feature type="transmembrane region" description="Helical" evidence="1">
    <location>
        <begin position="7"/>
        <end position="28"/>
    </location>
</feature>
<dbReference type="AlphaFoldDB" id="A0A434AUH1"/>
<keyword evidence="1" id="KW-0472">Membrane</keyword>
<evidence type="ECO:0000256" key="1">
    <source>
        <dbReference type="SAM" id="Phobius"/>
    </source>
</evidence>
<dbReference type="OrthoDB" id="1098954at2"/>
<evidence type="ECO:0000313" key="2">
    <source>
        <dbReference type="EMBL" id="RUT78113.1"/>
    </source>
</evidence>
<keyword evidence="1" id="KW-0812">Transmembrane</keyword>
<reference evidence="2 3" key="1">
    <citation type="submission" date="2018-11" db="EMBL/GenBank/DDBJ databases">
        <title>Parancylomarina longa gen. nov., sp. nov., isolated from sediments of southern Okinawa.</title>
        <authorList>
            <person name="Fu T."/>
        </authorList>
    </citation>
    <scope>NUCLEOTIDE SEQUENCE [LARGE SCALE GENOMIC DNA]</scope>
    <source>
        <strain evidence="2 3">T3-2 S1-C</strain>
    </source>
</reference>
<keyword evidence="3" id="KW-1185">Reference proteome</keyword>
<dbReference type="Proteomes" id="UP000282985">
    <property type="component" value="Unassembled WGS sequence"/>
</dbReference>
<feature type="transmembrane region" description="Helical" evidence="1">
    <location>
        <begin position="75"/>
        <end position="95"/>
    </location>
</feature>
<keyword evidence="1" id="KW-1133">Transmembrane helix</keyword>
<feature type="transmembrane region" description="Helical" evidence="1">
    <location>
        <begin position="115"/>
        <end position="136"/>
    </location>
</feature>
<sequence>MGKIAKYGFVLSFVWAGFLLAISFMEAWVKFRATSLDFATGLDVGVHVFGALNLVERFFAAALLVYVFIYYTDKVVVVTGLTIFTFIVAQSGYLLPELNDHAILIMQGMEPEKSSSHHLYVGMEIVKLIALFVLGFRQVNLWKKA</sequence>
<dbReference type="EMBL" id="RJJX01000011">
    <property type="protein sequence ID" value="RUT78113.1"/>
    <property type="molecule type" value="Genomic_DNA"/>
</dbReference>
<proteinExistence type="predicted"/>
<name>A0A434AUH1_9BACT</name>
<gene>
    <name evidence="2" type="ORF">DLK05_09710</name>
</gene>
<evidence type="ECO:0008006" key="4">
    <source>
        <dbReference type="Google" id="ProtNLM"/>
    </source>
</evidence>
<feature type="transmembrane region" description="Helical" evidence="1">
    <location>
        <begin position="48"/>
        <end position="68"/>
    </location>
</feature>
<accession>A0A434AUH1</accession>
<protein>
    <recommendedName>
        <fullName evidence="4">DUF4149 domain-containing protein</fullName>
    </recommendedName>
</protein>
<evidence type="ECO:0000313" key="3">
    <source>
        <dbReference type="Proteomes" id="UP000282985"/>
    </source>
</evidence>
<comment type="caution">
    <text evidence="2">The sequence shown here is derived from an EMBL/GenBank/DDBJ whole genome shotgun (WGS) entry which is preliminary data.</text>
</comment>